<proteinExistence type="predicted"/>
<name>A0ABV6L2X1_9SPHI</name>
<organism evidence="1 2">
    <name type="scientific">Mucilaginibacter angelicae</name>
    <dbReference type="NCBI Taxonomy" id="869718"/>
    <lineage>
        <taxon>Bacteria</taxon>
        <taxon>Pseudomonadati</taxon>
        <taxon>Bacteroidota</taxon>
        <taxon>Sphingobacteriia</taxon>
        <taxon>Sphingobacteriales</taxon>
        <taxon>Sphingobacteriaceae</taxon>
        <taxon>Mucilaginibacter</taxon>
    </lineage>
</organism>
<gene>
    <name evidence="1" type="ORF">ACFFGT_00780</name>
</gene>
<reference evidence="1 2" key="1">
    <citation type="submission" date="2024-09" db="EMBL/GenBank/DDBJ databases">
        <authorList>
            <person name="Sun Q."/>
            <person name="Mori K."/>
        </authorList>
    </citation>
    <scope>NUCLEOTIDE SEQUENCE [LARGE SCALE GENOMIC DNA]</scope>
    <source>
        <strain evidence="1 2">NCAIM B.02415</strain>
    </source>
</reference>
<dbReference type="RefSeq" id="WP_377020582.1">
    <property type="nucleotide sequence ID" value="NZ_JBHLTS010000004.1"/>
</dbReference>
<keyword evidence="2" id="KW-1185">Reference proteome</keyword>
<comment type="caution">
    <text evidence="1">The sequence shown here is derived from an EMBL/GenBank/DDBJ whole genome shotgun (WGS) entry which is preliminary data.</text>
</comment>
<evidence type="ECO:0000313" key="2">
    <source>
        <dbReference type="Proteomes" id="UP001589828"/>
    </source>
</evidence>
<protein>
    <submittedName>
        <fullName evidence="1">Uncharacterized protein</fullName>
    </submittedName>
</protein>
<evidence type="ECO:0000313" key="1">
    <source>
        <dbReference type="EMBL" id="MFC0512705.1"/>
    </source>
</evidence>
<dbReference type="EMBL" id="JBHLTS010000004">
    <property type="protein sequence ID" value="MFC0512705.1"/>
    <property type="molecule type" value="Genomic_DNA"/>
</dbReference>
<sequence>MYIAFSALQQSARDNNNQNNLDILNENEALQRFEGYRAACEKYRDEIAVIQKYIPGWMPAFSR</sequence>
<dbReference type="Proteomes" id="UP001589828">
    <property type="component" value="Unassembled WGS sequence"/>
</dbReference>
<accession>A0ABV6L2X1</accession>